<dbReference type="EMBL" id="GITU01011768">
    <property type="protein sequence ID" value="MBC1180471.1"/>
    <property type="molecule type" value="Transcribed_RNA"/>
</dbReference>
<sequence>MSSLSLRKLNSFCHIILLQHILILFTLSSETVSARNEKGRPQKYQLQNMNYFFLDILCKKLFLWAVITFRRHKDARNICYKLSRI</sequence>
<protein>
    <submittedName>
        <fullName evidence="2">Uncharacterized protein</fullName>
    </submittedName>
</protein>
<reference evidence="2" key="1">
    <citation type="journal article" date="2020" name="BMC">
        <title>Leishmania infection induces a limited differential gene expression in the sand fly midgut.</title>
        <authorList>
            <person name="Coutinho-Abreu I.V."/>
            <person name="Serafim T.D."/>
            <person name="Meneses C."/>
            <person name="Kamhawi S."/>
            <person name="Oliveira F."/>
            <person name="Valenzuela J.G."/>
        </authorList>
    </citation>
    <scope>NUCLEOTIDE SEQUENCE</scope>
    <source>
        <strain evidence="2">Jacobina</strain>
        <tissue evidence="2">Midgut</tissue>
    </source>
</reference>
<feature type="transmembrane region" description="Helical" evidence="1">
    <location>
        <begin position="12"/>
        <end position="29"/>
    </location>
</feature>
<keyword evidence="1" id="KW-1133">Transmembrane helix</keyword>
<keyword evidence="1" id="KW-0812">Transmembrane</keyword>
<keyword evidence="1" id="KW-0472">Membrane</keyword>
<organism evidence="2">
    <name type="scientific">Lutzomyia longipalpis</name>
    <name type="common">Sand fly</name>
    <dbReference type="NCBI Taxonomy" id="7200"/>
    <lineage>
        <taxon>Eukaryota</taxon>
        <taxon>Metazoa</taxon>
        <taxon>Ecdysozoa</taxon>
        <taxon>Arthropoda</taxon>
        <taxon>Hexapoda</taxon>
        <taxon>Insecta</taxon>
        <taxon>Pterygota</taxon>
        <taxon>Neoptera</taxon>
        <taxon>Endopterygota</taxon>
        <taxon>Diptera</taxon>
        <taxon>Nematocera</taxon>
        <taxon>Psychodoidea</taxon>
        <taxon>Psychodidae</taxon>
        <taxon>Lutzomyia</taxon>
        <taxon>Lutzomyia</taxon>
    </lineage>
</organism>
<dbReference type="AlphaFoldDB" id="A0A7G3B3K9"/>
<feature type="transmembrane region" description="Helical" evidence="1">
    <location>
        <begin position="49"/>
        <end position="67"/>
    </location>
</feature>
<evidence type="ECO:0000313" key="2">
    <source>
        <dbReference type="EMBL" id="MBC1180471.1"/>
    </source>
</evidence>
<proteinExistence type="predicted"/>
<evidence type="ECO:0000256" key="1">
    <source>
        <dbReference type="SAM" id="Phobius"/>
    </source>
</evidence>
<accession>A0A7G3B3K9</accession>
<name>A0A7G3B3K9_LUTLO</name>